<dbReference type="Pfam" id="PF01098">
    <property type="entry name" value="FTSW_RODA_SPOVE"/>
    <property type="match status" value="1"/>
</dbReference>
<protein>
    <recommendedName>
        <fullName evidence="12">Probable peptidoglycan glycosyltransferase FtsW</fullName>
        <ecNumber evidence="14">2.4.99.28</ecNumber>
    </recommendedName>
    <alternativeName>
        <fullName evidence="13">Cell division protein FtsW</fullName>
    </alternativeName>
    <alternativeName>
        <fullName evidence="10">Cell wall polymerase</fullName>
    </alternativeName>
    <alternativeName>
        <fullName evidence="9">Peptidoglycan polymerase</fullName>
    </alternativeName>
</protein>
<dbReference type="OrthoDB" id="9768187at2"/>
<keyword evidence="18" id="KW-1185">Reference proteome</keyword>
<keyword evidence="5" id="KW-0133">Cell shape</keyword>
<dbReference type="PANTHER" id="PTHR30474:SF2">
    <property type="entry name" value="PEPTIDOGLYCAN GLYCOSYLTRANSFERASE FTSW-RELATED"/>
    <property type="match status" value="1"/>
</dbReference>
<dbReference type="AlphaFoldDB" id="A0A128EKB3"/>
<evidence type="ECO:0000256" key="15">
    <source>
        <dbReference type="ARBA" id="ARBA00049902"/>
    </source>
</evidence>
<accession>A0A128EKB3</accession>
<reference evidence="17 18" key="1">
    <citation type="submission" date="2016-02" db="EMBL/GenBank/DDBJ databases">
        <authorList>
            <consortium name="Pathogen Informatics"/>
        </authorList>
    </citation>
    <scope>NUCLEOTIDE SEQUENCE [LARGE SCALE GENOMIC DNA]</scope>
    <source>
        <strain evidence="17 18">RC20</strain>
    </source>
</reference>
<feature type="transmembrane region" description="Helical" evidence="16">
    <location>
        <begin position="66"/>
        <end position="88"/>
    </location>
</feature>
<evidence type="ECO:0000256" key="9">
    <source>
        <dbReference type="ARBA" id="ARBA00032370"/>
    </source>
</evidence>
<comment type="subcellular location">
    <subcellularLocation>
        <location evidence="1">Membrane</location>
        <topology evidence="1">Multi-pass membrane protein</topology>
    </subcellularLocation>
</comment>
<dbReference type="GO" id="GO:0008168">
    <property type="term" value="F:methyltransferase activity"/>
    <property type="evidence" value="ECO:0007669"/>
    <property type="project" value="UniProtKB-KW"/>
</dbReference>
<feature type="transmembrane region" description="Helical" evidence="16">
    <location>
        <begin position="139"/>
        <end position="161"/>
    </location>
</feature>
<keyword evidence="17" id="KW-0489">Methyltransferase</keyword>
<dbReference type="EMBL" id="FIZP01000015">
    <property type="protein sequence ID" value="CZE49196.1"/>
    <property type="molecule type" value="Genomic_DNA"/>
</dbReference>
<evidence type="ECO:0000256" key="5">
    <source>
        <dbReference type="ARBA" id="ARBA00022960"/>
    </source>
</evidence>
<organism evidence="17 18">
    <name type="scientific">Campylobacter geochelonis</name>
    <dbReference type="NCBI Taxonomy" id="1780362"/>
    <lineage>
        <taxon>Bacteria</taxon>
        <taxon>Pseudomonadati</taxon>
        <taxon>Campylobacterota</taxon>
        <taxon>Epsilonproteobacteria</taxon>
        <taxon>Campylobacterales</taxon>
        <taxon>Campylobacteraceae</taxon>
        <taxon>Campylobacter</taxon>
    </lineage>
</organism>
<feature type="transmembrane region" description="Helical" evidence="16">
    <location>
        <begin position="40"/>
        <end position="59"/>
    </location>
</feature>
<dbReference type="Proteomes" id="UP000069632">
    <property type="component" value="Unassembled WGS sequence"/>
</dbReference>
<evidence type="ECO:0000256" key="11">
    <source>
        <dbReference type="ARBA" id="ARBA00038053"/>
    </source>
</evidence>
<feature type="transmembrane region" description="Helical" evidence="16">
    <location>
        <begin position="108"/>
        <end position="127"/>
    </location>
</feature>
<comment type="catalytic activity">
    <reaction evidence="15">
        <text>[GlcNAc-(1-&gt;4)-Mur2Ac(oyl-L-Ala-gamma-D-Glu-L-Lys-D-Ala-D-Ala)](n)-di-trans,octa-cis-undecaprenyl diphosphate + beta-D-GlcNAc-(1-&gt;4)-Mur2Ac(oyl-L-Ala-gamma-D-Glu-L-Lys-D-Ala-D-Ala)-di-trans,octa-cis-undecaprenyl diphosphate = [GlcNAc-(1-&gt;4)-Mur2Ac(oyl-L-Ala-gamma-D-Glu-L-Lys-D-Ala-D-Ala)](n+1)-di-trans,octa-cis-undecaprenyl diphosphate + di-trans,octa-cis-undecaprenyl diphosphate + H(+)</text>
        <dbReference type="Rhea" id="RHEA:23708"/>
        <dbReference type="Rhea" id="RHEA-COMP:9602"/>
        <dbReference type="Rhea" id="RHEA-COMP:9603"/>
        <dbReference type="ChEBI" id="CHEBI:15378"/>
        <dbReference type="ChEBI" id="CHEBI:58405"/>
        <dbReference type="ChEBI" id="CHEBI:60033"/>
        <dbReference type="ChEBI" id="CHEBI:78435"/>
        <dbReference type="EC" id="2.4.99.28"/>
    </reaction>
</comment>
<feature type="transmembrane region" description="Helical" evidence="16">
    <location>
        <begin position="325"/>
        <end position="347"/>
    </location>
</feature>
<dbReference type="GO" id="GO:0032153">
    <property type="term" value="C:cell division site"/>
    <property type="evidence" value="ECO:0007669"/>
    <property type="project" value="TreeGrafter"/>
</dbReference>
<evidence type="ECO:0000256" key="1">
    <source>
        <dbReference type="ARBA" id="ARBA00004141"/>
    </source>
</evidence>
<dbReference type="GO" id="GO:0008360">
    <property type="term" value="P:regulation of cell shape"/>
    <property type="evidence" value="ECO:0007669"/>
    <property type="project" value="UniProtKB-KW"/>
</dbReference>
<keyword evidence="6" id="KW-0573">Peptidoglycan synthesis</keyword>
<dbReference type="GO" id="GO:0032259">
    <property type="term" value="P:methylation"/>
    <property type="evidence" value="ECO:0007669"/>
    <property type="project" value="UniProtKB-KW"/>
</dbReference>
<keyword evidence="4 16" id="KW-0812">Transmembrane</keyword>
<evidence type="ECO:0000256" key="14">
    <source>
        <dbReference type="ARBA" id="ARBA00044770"/>
    </source>
</evidence>
<evidence type="ECO:0000256" key="10">
    <source>
        <dbReference type="ARBA" id="ARBA00033270"/>
    </source>
</evidence>
<gene>
    <name evidence="17" type="primary">ftsW</name>
    <name evidence="17" type="ORF">ERS672216_01801</name>
</gene>
<feature type="transmembrane region" description="Helical" evidence="16">
    <location>
        <begin position="7"/>
        <end position="28"/>
    </location>
</feature>
<feature type="transmembrane region" description="Helical" evidence="16">
    <location>
        <begin position="359"/>
        <end position="380"/>
    </location>
</feature>
<dbReference type="GO" id="GO:0008955">
    <property type="term" value="F:peptidoglycan glycosyltransferase activity"/>
    <property type="evidence" value="ECO:0007669"/>
    <property type="project" value="UniProtKB-EC"/>
</dbReference>
<dbReference type="RefSeq" id="WP_106380153.1">
    <property type="nucleotide sequence ID" value="NZ_CP053844.1"/>
</dbReference>
<dbReference type="EC" id="2.4.99.28" evidence="14"/>
<keyword evidence="3 17" id="KW-0808">Transferase</keyword>
<evidence type="ECO:0000256" key="4">
    <source>
        <dbReference type="ARBA" id="ARBA00022692"/>
    </source>
</evidence>
<evidence type="ECO:0000313" key="17">
    <source>
        <dbReference type="EMBL" id="CZE49196.1"/>
    </source>
</evidence>
<proteinExistence type="inferred from homology"/>
<evidence type="ECO:0000256" key="2">
    <source>
        <dbReference type="ARBA" id="ARBA00022676"/>
    </source>
</evidence>
<keyword evidence="2" id="KW-0328">Glycosyltransferase</keyword>
<evidence type="ECO:0000256" key="8">
    <source>
        <dbReference type="ARBA" id="ARBA00023136"/>
    </source>
</evidence>
<evidence type="ECO:0000256" key="13">
    <source>
        <dbReference type="ARBA" id="ARBA00041418"/>
    </source>
</evidence>
<comment type="similarity">
    <text evidence="11">Belongs to the SEDS family. FtsW subfamily.</text>
</comment>
<evidence type="ECO:0000256" key="16">
    <source>
        <dbReference type="SAM" id="Phobius"/>
    </source>
</evidence>
<dbReference type="PANTHER" id="PTHR30474">
    <property type="entry name" value="CELL CYCLE PROTEIN"/>
    <property type="match status" value="1"/>
</dbReference>
<dbReference type="GO" id="GO:0051301">
    <property type="term" value="P:cell division"/>
    <property type="evidence" value="ECO:0007669"/>
    <property type="project" value="InterPro"/>
</dbReference>
<dbReference type="GO" id="GO:0005886">
    <property type="term" value="C:plasma membrane"/>
    <property type="evidence" value="ECO:0007669"/>
    <property type="project" value="TreeGrafter"/>
</dbReference>
<evidence type="ECO:0000256" key="6">
    <source>
        <dbReference type="ARBA" id="ARBA00022984"/>
    </source>
</evidence>
<dbReference type="GO" id="GO:0015648">
    <property type="term" value="F:lipid-linked peptidoglycan transporter activity"/>
    <property type="evidence" value="ECO:0007669"/>
    <property type="project" value="TreeGrafter"/>
</dbReference>
<name>A0A128EKB3_9BACT</name>
<dbReference type="InterPro" id="IPR001182">
    <property type="entry name" value="FtsW/RodA"/>
</dbReference>
<dbReference type="GO" id="GO:0009252">
    <property type="term" value="P:peptidoglycan biosynthetic process"/>
    <property type="evidence" value="ECO:0007669"/>
    <property type="project" value="UniProtKB-KW"/>
</dbReference>
<evidence type="ECO:0000313" key="18">
    <source>
        <dbReference type="Proteomes" id="UP000069632"/>
    </source>
</evidence>
<feature type="transmembrane region" description="Helical" evidence="16">
    <location>
        <begin position="190"/>
        <end position="209"/>
    </location>
</feature>
<evidence type="ECO:0000256" key="7">
    <source>
        <dbReference type="ARBA" id="ARBA00022989"/>
    </source>
</evidence>
<keyword evidence="8 16" id="KW-0472">Membrane</keyword>
<evidence type="ECO:0000256" key="3">
    <source>
        <dbReference type="ARBA" id="ARBA00022679"/>
    </source>
</evidence>
<keyword evidence="7 16" id="KW-1133">Transmembrane helix</keyword>
<sequence>MRTDRTLFYVCTILITIGVVFSLSLTAFTVLAYDYDHLHFFIRQFGVGVIGVFLMWSISMLNPDKILTFIGLFLFLTMFVVMITMPFLPPSIVKEVNGANRWIRFPGISFAPVEFFKIGFIYFLAWSFTRKIDDTKKSFWTEVFILFPYTIVFSFIIYIIAFLQNDLGQIFVLSLVLLMMVIFAGTSFKILGSGAMLLVVAVFLVITMSEHRIRRVYSWWAGIQDIVLSFLPSDIAQKLHIEGAQTPYQISHSLNAINNGGFFGQGLGMGTFKLGFLSEVHTDFVLAGIAEEAGFFMLVVIVGLFFTLLYRIFKISSRAKNNVYYLFSLGIGFMFLFSFMVNSYGITSLTPVKGLAVPFISYGGSQLLAACFAIGLVLMVSKKSKLEG</sequence>
<feature type="transmembrane region" description="Helical" evidence="16">
    <location>
        <begin position="293"/>
        <end position="313"/>
    </location>
</feature>
<evidence type="ECO:0000256" key="12">
    <source>
        <dbReference type="ARBA" id="ARBA00041185"/>
    </source>
</evidence>